<dbReference type="Proteomes" id="UP000824160">
    <property type="component" value="Unassembled WGS sequence"/>
</dbReference>
<dbReference type="InterPro" id="IPR003593">
    <property type="entry name" value="AAA+_ATPase"/>
</dbReference>
<evidence type="ECO:0000313" key="3">
    <source>
        <dbReference type="Proteomes" id="UP000824160"/>
    </source>
</evidence>
<evidence type="ECO:0000313" key="2">
    <source>
        <dbReference type="EMBL" id="HIT95253.1"/>
    </source>
</evidence>
<gene>
    <name evidence="2" type="ORF">IAC43_08700</name>
</gene>
<sequence length="393" mass="43714">MNNKNAIRLRLHSLSVFRQLLDDPVVQKLDALLAASDENEIIDACGAFAAALYPHGISLTDYLLTLALEDENVYMLRRAEDKEIDPLLEKATRADLMTLQQAAALSCEDLCGNTDAFLPEWKSDERDFAEIYFARLEQIHAFGYGVFAKYTTFMIQSGALVPVRHPDAITLEELGGYQRERQMVIDNTLALLEGRPAANTLLYGDAGTGKSSTVKAVANAFASRGLRLIEIKKNQLHEIPHLVDQLSKNPLKFILFIDDLSFSRDDDNFAALKAILEGSVSARAANLAVYATSNRRHLVKEDFSDRQGTDLHVSDTIQELTSLSDRFGLTITFQKPGKQVYLEIVHDLALQNGITMPTEELDKQAEAFAIGRGGRSPRAAKQFVDFLCSRETM</sequence>
<dbReference type="SUPFAM" id="SSF52540">
    <property type="entry name" value="P-loop containing nucleoside triphosphate hydrolases"/>
    <property type="match status" value="1"/>
</dbReference>
<reference evidence="2" key="2">
    <citation type="journal article" date="2021" name="PeerJ">
        <title>Extensive microbial diversity within the chicken gut microbiome revealed by metagenomics and culture.</title>
        <authorList>
            <person name="Gilroy R."/>
            <person name="Ravi A."/>
            <person name="Getino M."/>
            <person name="Pursley I."/>
            <person name="Horton D.L."/>
            <person name="Alikhan N.F."/>
            <person name="Baker D."/>
            <person name="Gharbi K."/>
            <person name="Hall N."/>
            <person name="Watson M."/>
            <person name="Adriaenssens E.M."/>
            <person name="Foster-Nyarko E."/>
            <person name="Jarju S."/>
            <person name="Secka A."/>
            <person name="Antonio M."/>
            <person name="Oren A."/>
            <person name="Chaudhuri R.R."/>
            <person name="La Ragione R."/>
            <person name="Hildebrand F."/>
            <person name="Pallen M.J."/>
        </authorList>
    </citation>
    <scope>NUCLEOTIDE SEQUENCE</scope>
    <source>
        <strain evidence="2">ChiBcec7-5410</strain>
    </source>
</reference>
<comment type="caution">
    <text evidence="2">The sequence shown here is derived from an EMBL/GenBank/DDBJ whole genome shotgun (WGS) entry which is preliminary data.</text>
</comment>
<reference evidence="2" key="1">
    <citation type="submission" date="2020-10" db="EMBL/GenBank/DDBJ databases">
        <authorList>
            <person name="Gilroy R."/>
        </authorList>
    </citation>
    <scope>NUCLEOTIDE SEQUENCE</scope>
    <source>
        <strain evidence="2">ChiBcec7-5410</strain>
    </source>
</reference>
<feature type="domain" description="AAA+ ATPase" evidence="1">
    <location>
        <begin position="196"/>
        <end position="337"/>
    </location>
</feature>
<accession>A0A9D1H7R5</accession>
<proteinExistence type="predicted"/>
<dbReference type="PANTHER" id="PTHR42935:SF1">
    <property type="entry name" value="SLR0930 PROTEIN"/>
    <property type="match status" value="1"/>
</dbReference>
<protein>
    <submittedName>
        <fullName evidence="2">ATP-binding protein</fullName>
    </submittedName>
</protein>
<dbReference type="AlphaFoldDB" id="A0A9D1H7R5"/>
<dbReference type="SMART" id="SM00382">
    <property type="entry name" value="AAA"/>
    <property type="match status" value="1"/>
</dbReference>
<keyword evidence="2" id="KW-0067">ATP-binding</keyword>
<dbReference type="InterPro" id="IPR027417">
    <property type="entry name" value="P-loop_NTPase"/>
</dbReference>
<evidence type="ECO:0000259" key="1">
    <source>
        <dbReference type="SMART" id="SM00382"/>
    </source>
</evidence>
<dbReference type="Gene3D" id="3.40.50.300">
    <property type="entry name" value="P-loop containing nucleotide triphosphate hydrolases"/>
    <property type="match status" value="1"/>
</dbReference>
<dbReference type="InterPro" id="IPR008533">
    <property type="entry name" value="DUF815"/>
</dbReference>
<dbReference type="Pfam" id="PF05673">
    <property type="entry name" value="DUF815"/>
    <property type="match status" value="1"/>
</dbReference>
<name>A0A9D1H7R5_9FIRM</name>
<dbReference type="EMBL" id="DVLW01000238">
    <property type="protein sequence ID" value="HIT95253.1"/>
    <property type="molecule type" value="Genomic_DNA"/>
</dbReference>
<keyword evidence="2" id="KW-0547">Nucleotide-binding</keyword>
<dbReference type="PANTHER" id="PTHR42935">
    <property type="entry name" value="SLR0930 PROTEIN"/>
    <property type="match status" value="1"/>
</dbReference>
<organism evidence="2 3">
    <name type="scientific">Candidatus Faecivivens stercoripullorum</name>
    <dbReference type="NCBI Taxonomy" id="2840805"/>
    <lineage>
        <taxon>Bacteria</taxon>
        <taxon>Bacillati</taxon>
        <taxon>Bacillota</taxon>
        <taxon>Clostridia</taxon>
        <taxon>Eubacteriales</taxon>
        <taxon>Oscillospiraceae</taxon>
        <taxon>Oscillospiraceae incertae sedis</taxon>
        <taxon>Candidatus Faecivivens</taxon>
    </lineage>
</organism>
<dbReference type="CDD" id="cd00009">
    <property type="entry name" value="AAA"/>
    <property type="match status" value="1"/>
</dbReference>
<dbReference type="GO" id="GO:0005524">
    <property type="term" value="F:ATP binding"/>
    <property type="evidence" value="ECO:0007669"/>
    <property type="project" value="UniProtKB-KW"/>
</dbReference>